<evidence type="ECO:0000256" key="1">
    <source>
        <dbReference type="SAM" id="MobiDB-lite"/>
    </source>
</evidence>
<evidence type="ECO:0000313" key="3">
    <source>
        <dbReference type="Proteomes" id="UP000299102"/>
    </source>
</evidence>
<name>A0A4C1SYV6_EUMVA</name>
<organism evidence="2 3">
    <name type="scientific">Eumeta variegata</name>
    <name type="common">Bagworm moth</name>
    <name type="synonym">Eumeta japonica</name>
    <dbReference type="NCBI Taxonomy" id="151549"/>
    <lineage>
        <taxon>Eukaryota</taxon>
        <taxon>Metazoa</taxon>
        <taxon>Ecdysozoa</taxon>
        <taxon>Arthropoda</taxon>
        <taxon>Hexapoda</taxon>
        <taxon>Insecta</taxon>
        <taxon>Pterygota</taxon>
        <taxon>Neoptera</taxon>
        <taxon>Endopterygota</taxon>
        <taxon>Lepidoptera</taxon>
        <taxon>Glossata</taxon>
        <taxon>Ditrysia</taxon>
        <taxon>Tineoidea</taxon>
        <taxon>Psychidae</taxon>
        <taxon>Oiketicinae</taxon>
        <taxon>Eumeta</taxon>
    </lineage>
</organism>
<accession>A0A4C1SYV6</accession>
<feature type="region of interest" description="Disordered" evidence="1">
    <location>
        <begin position="20"/>
        <end position="44"/>
    </location>
</feature>
<dbReference type="EMBL" id="BGZK01000022">
    <property type="protein sequence ID" value="GBP06447.1"/>
    <property type="molecule type" value="Genomic_DNA"/>
</dbReference>
<comment type="caution">
    <text evidence="2">The sequence shown here is derived from an EMBL/GenBank/DDBJ whole genome shotgun (WGS) entry which is preliminary data.</text>
</comment>
<protein>
    <submittedName>
        <fullName evidence="2">Uncharacterized protein</fullName>
    </submittedName>
</protein>
<reference evidence="2 3" key="1">
    <citation type="journal article" date="2019" name="Commun. Biol.">
        <title>The bagworm genome reveals a unique fibroin gene that provides high tensile strength.</title>
        <authorList>
            <person name="Kono N."/>
            <person name="Nakamura H."/>
            <person name="Ohtoshi R."/>
            <person name="Tomita M."/>
            <person name="Numata K."/>
            <person name="Arakawa K."/>
        </authorList>
    </citation>
    <scope>NUCLEOTIDE SEQUENCE [LARGE SCALE GENOMIC DNA]</scope>
</reference>
<dbReference type="AlphaFoldDB" id="A0A4C1SYV6"/>
<keyword evidence="3" id="KW-1185">Reference proteome</keyword>
<proteinExistence type="predicted"/>
<dbReference type="Proteomes" id="UP000299102">
    <property type="component" value="Unassembled WGS sequence"/>
</dbReference>
<evidence type="ECO:0000313" key="2">
    <source>
        <dbReference type="EMBL" id="GBP06447.1"/>
    </source>
</evidence>
<sequence length="114" mass="13145">MEVKINLSRQLAQRRSDIRLSEEMSSDSWINDSNDQNDFDDEGFTHVPYATPAARAAPTVMVPSKAPPSTSSWRMRWKTSSQDVHMQTHYRKCSKSITVQDVKMFRNTQETVHV</sequence>
<gene>
    <name evidence="2" type="ORF">EVAR_4584_1</name>
</gene>